<dbReference type="GO" id="GO:0005737">
    <property type="term" value="C:cytoplasm"/>
    <property type="evidence" value="ECO:0007669"/>
    <property type="project" value="TreeGrafter"/>
</dbReference>
<dbReference type="InterPro" id="IPR036291">
    <property type="entry name" value="NAD(P)-bd_dom_sf"/>
</dbReference>
<evidence type="ECO:0000259" key="5">
    <source>
        <dbReference type="Pfam" id="PF02558"/>
    </source>
</evidence>
<organism evidence="7 8">
    <name type="scientific">Geobacillus kaustophilus GBlys</name>
    <dbReference type="NCBI Taxonomy" id="1337888"/>
    <lineage>
        <taxon>Bacteria</taxon>
        <taxon>Bacillati</taxon>
        <taxon>Bacillota</taxon>
        <taxon>Bacilli</taxon>
        <taxon>Bacillales</taxon>
        <taxon>Anoxybacillaceae</taxon>
        <taxon>Geobacillus</taxon>
        <taxon>Geobacillus thermoleovorans group</taxon>
    </lineage>
</organism>
<dbReference type="GO" id="GO:0015940">
    <property type="term" value="P:pantothenate biosynthetic process"/>
    <property type="evidence" value="ECO:0007669"/>
    <property type="project" value="UniProtKB-UniPathway"/>
</dbReference>
<comment type="function">
    <text evidence="4">Catalyzes the NADPH-dependent reduction of ketopantoate into pantoic acid.</text>
</comment>
<gene>
    <name evidence="7" type="ORF">GBL_2907</name>
</gene>
<dbReference type="PANTHER" id="PTHR21708">
    <property type="entry name" value="PROBABLE 2-DEHYDROPANTOATE 2-REDUCTASE"/>
    <property type="match status" value="1"/>
</dbReference>
<dbReference type="Gene3D" id="1.10.1040.10">
    <property type="entry name" value="N-(1-d-carboxylethyl)-l-norvaline Dehydrogenase, domain 2"/>
    <property type="match status" value="1"/>
</dbReference>
<dbReference type="InterPro" id="IPR008927">
    <property type="entry name" value="6-PGluconate_DH-like_C_sf"/>
</dbReference>
<dbReference type="PANTHER" id="PTHR21708:SF26">
    <property type="entry name" value="2-DEHYDROPANTOATE 2-REDUCTASE"/>
    <property type="match status" value="1"/>
</dbReference>
<accession>U2X6X6</accession>
<dbReference type="InterPro" id="IPR013328">
    <property type="entry name" value="6PGD_dom2"/>
</dbReference>
<proteinExistence type="inferred from homology"/>
<comment type="catalytic activity">
    <reaction evidence="4">
        <text>(R)-pantoate + NADP(+) = 2-dehydropantoate + NADPH + H(+)</text>
        <dbReference type="Rhea" id="RHEA:16233"/>
        <dbReference type="ChEBI" id="CHEBI:11561"/>
        <dbReference type="ChEBI" id="CHEBI:15378"/>
        <dbReference type="ChEBI" id="CHEBI:15980"/>
        <dbReference type="ChEBI" id="CHEBI:57783"/>
        <dbReference type="ChEBI" id="CHEBI:58349"/>
        <dbReference type="EC" id="1.1.1.169"/>
    </reaction>
</comment>
<dbReference type="EMBL" id="BASG01000036">
    <property type="protein sequence ID" value="GAD14690.1"/>
    <property type="molecule type" value="Genomic_DNA"/>
</dbReference>
<dbReference type="InterPro" id="IPR003710">
    <property type="entry name" value="ApbA"/>
</dbReference>
<dbReference type="EC" id="1.1.1.169" evidence="4"/>
<evidence type="ECO:0000256" key="4">
    <source>
        <dbReference type="RuleBase" id="RU362068"/>
    </source>
</evidence>
<feature type="domain" description="Ketopantoate reductase C-terminal" evidence="6">
    <location>
        <begin position="186"/>
        <end position="308"/>
    </location>
</feature>
<name>U2X6X6_GEOKU</name>
<evidence type="ECO:0000313" key="8">
    <source>
        <dbReference type="Proteomes" id="UP000016424"/>
    </source>
</evidence>
<feature type="domain" description="Ketopantoate reductase N-terminal" evidence="5">
    <location>
        <begin position="11"/>
        <end position="159"/>
    </location>
</feature>
<protein>
    <recommendedName>
        <fullName evidence="4">2-dehydropantoate 2-reductase</fullName>
        <ecNumber evidence="4">1.1.1.169</ecNumber>
    </recommendedName>
    <alternativeName>
        <fullName evidence="4">Ketopantoate reductase</fullName>
    </alternativeName>
</protein>
<evidence type="ECO:0000256" key="1">
    <source>
        <dbReference type="ARBA" id="ARBA00007870"/>
    </source>
</evidence>
<dbReference type="InterPro" id="IPR051402">
    <property type="entry name" value="KPR-Related"/>
</dbReference>
<dbReference type="NCBIfam" id="TIGR00745">
    <property type="entry name" value="apbA_panE"/>
    <property type="match status" value="1"/>
</dbReference>
<evidence type="ECO:0000256" key="3">
    <source>
        <dbReference type="ARBA" id="ARBA00023002"/>
    </source>
</evidence>
<comment type="caution">
    <text evidence="7">The sequence shown here is derived from an EMBL/GenBank/DDBJ whole genome shotgun (WGS) entry which is preliminary data.</text>
</comment>
<dbReference type="FunFam" id="3.40.50.720:FF:000307">
    <property type="entry name" value="2-dehydropantoate 2-reductase"/>
    <property type="match status" value="1"/>
</dbReference>
<keyword evidence="4" id="KW-0566">Pantothenate biosynthesis</keyword>
<dbReference type="Proteomes" id="UP000016424">
    <property type="component" value="Unassembled WGS sequence"/>
</dbReference>
<evidence type="ECO:0000256" key="2">
    <source>
        <dbReference type="ARBA" id="ARBA00022857"/>
    </source>
</evidence>
<dbReference type="AlphaFoldDB" id="U2X6X6"/>
<evidence type="ECO:0000259" key="6">
    <source>
        <dbReference type="Pfam" id="PF08546"/>
    </source>
</evidence>
<comment type="similarity">
    <text evidence="1 4">Belongs to the ketopantoate reductase family.</text>
</comment>
<dbReference type="FunFam" id="1.10.1040.10:FF:000017">
    <property type="entry name" value="2-dehydropantoate 2-reductase"/>
    <property type="match status" value="1"/>
</dbReference>
<dbReference type="Pfam" id="PF08546">
    <property type="entry name" value="ApbA_C"/>
    <property type="match status" value="1"/>
</dbReference>
<keyword evidence="2 4" id="KW-0521">NADP</keyword>
<dbReference type="SUPFAM" id="SSF48179">
    <property type="entry name" value="6-phosphogluconate dehydrogenase C-terminal domain-like"/>
    <property type="match status" value="1"/>
</dbReference>
<reference evidence="8" key="1">
    <citation type="journal article" date="2013" name="Genome">
        <title>Draft Genome Sequence of Geobacillus kaustophilus GBlys, a Lysogenic Strain with Bacteriophage phiOH2.</title>
        <authorList>
            <person name="Doi K."/>
            <person name="Mori K."/>
            <person name="Martono H."/>
            <person name="Nagayoshi Y."/>
            <person name="Fujino Y."/>
            <person name="Tashiro K."/>
            <person name="Kuhara S."/>
            <person name="Ohshima T."/>
        </authorList>
    </citation>
    <scope>NUCLEOTIDE SEQUENCE [LARGE SCALE GENOMIC DNA]</scope>
    <source>
        <strain evidence="8">GBlys</strain>
    </source>
</reference>
<dbReference type="Gene3D" id="3.40.50.720">
    <property type="entry name" value="NAD(P)-binding Rossmann-like Domain"/>
    <property type="match status" value="1"/>
</dbReference>
<evidence type="ECO:0000313" key="7">
    <source>
        <dbReference type="EMBL" id="GAD14690.1"/>
    </source>
</evidence>
<dbReference type="InterPro" id="IPR013752">
    <property type="entry name" value="KPA_reductase"/>
</dbReference>
<comment type="pathway">
    <text evidence="4">Cofactor biosynthesis; (R)-pantothenate biosynthesis; (R)-pantoate from 3-methyl-2-oxobutanoate: step 2/2.</text>
</comment>
<sequence length="316" mass="34958">MEKGAVHMMRILFVGAGAVGGYFGGRLLEKGVDVTFLVRERRKQELEKYGLVIHSVHGDVGLAPKLLVAGESAEPFDLVVFSSKAYHLDGAIADAKPYVGEATMILPLLNGMAHMDALWKAFGRENVLGGLCFIETTLNERGEIIQTSPAHEMRFGEWPNGRSERTEVLASLFAGANACFRLSEQIAADMWNKYLFIATMSGVTTLFRAPIGPIRSGEYGSVIIDRLFREIKTIIQAHGAPLTDEMAERQRTQLEQIAPTMKSSMQRDMEKGQLIEADHLQGYLLALAKRHGIHAPMLEVVYHNLKIYEASRATGE</sequence>
<keyword evidence="3 4" id="KW-0560">Oxidoreductase</keyword>
<dbReference type="UniPathway" id="UPA00028">
    <property type="reaction ID" value="UER00004"/>
</dbReference>
<dbReference type="InterPro" id="IPR013332">
    <property type="entry name" value="KPR_N"/>
</dbReference>
<dbReference type="SUPFAM" id="SSF51735">
    <property type="entry name" value="NAD(P)-binding Rossmann-fold domains"/>
    <property type="match status" value="1"/>
</dbReference>
<dbReference type="GO" id="GO:0008677">
    <property type="term" value="F:2-dehydropantoate 2-reductase activity"/>
    <property type="evidence" value="ECO:0007669"/>
    <property type="project" value="UniProtKB-EC"/>
</dbReference>
<dbReference type="Pfam" id="PF02558">
    <property type="entry name" value="ApbA"/>
    <property type="match status" value="1"/>
</dbReference>